<dbReference type="OrthoDB" id="3692508at2"/>
<dbReference type="EMBL" id="FOEF01000034">
    <property type="protein sequence ID" value="SEP53956.1"/>
    <property type="molecule type" value="Genomic_DNA"/>
</dbReference>
<keyword evidence="1" id="KW-0540">Nuclease</keyword>
<dbReference type="RefSeq" id="WP_091628947.1">
    <property type="nucleotide sequence ID" value="NZ_FOEF01000034.1"/>
</dbReference>
<keyword evidence="1" id="KW-0269">Exonuclease</keyword>
<dbReference type="AlphaFoldDB" id="A0A1H8YP76"/>
<dbReference type="GO" id="GO:0004527">
    <property type="term" value="F:exonuclease activity"/>
    <property type="evidence" value="ECO:0007669"/>
    <property type="project" value="UniProtKB-KW"/>
</dbReference>
<name>A0A1H8YP76_9PSEU</name>
<dbReference type="Gene3D" id="3.60.10.10">
    <property type="entry name" value="Endonuclease/exonuclease/phosphatase"/>
    <property type="match status" value="1"/>
</dbReference>
<evidence type="ECO:0000313" key="1">
    <source>
        <dbReference type="EMBL" id="SEP53956.1"/>
    </source>
</evidence>
<evidence type="ECO:0000313" key="2">
    <source>
        <dbReference type="Proteomes" id="UP000198582"/>
    </source>
</evidence>
<dbReference type="GO" id="GO:0004519">
    <property type="term" value="F:endonuclease activity"/>
    <property type="evidence" value="ECO:0007669"/>
    <property type="project" value="UniProtKB-KW"/>
</dbReference>
<accession>A0A1H8YP76</accession>
<dbReference type="SUPFAM" id="SSF56219">
    <property type="entry name" value="DNase I-like"/>
    <property type="match status" value="1"/>
</dbReference>
<keyword evidence="1" id="KW-0378">Hydrolase</keyword>
<reference evidence="2" key="1">
    <citation type="submission" date="2016-10" db="EMBL/GenBank/DDBJ databases">
        <authorList>
            <person name="Varghese N."/>
            <person name="Submissions S."/>
        </authorList>
    </citation>
    <scope>NUCLEOTIDE SEQUENCE [LARGE SCALE GENOMIC DNA]</scope>
    <source>
        <strain evidence="2">DSM 44993</strain>
    </source>
</reference>
<sequence>MFQVMSVNLRHGAGDGRWAGIAALIRDVAPQILLLQEANGWADPEDQRLVAAEQELGMRGAIAPSPSGFHTGILIDGDAVSWDDWDTDHAHFSMHGHSELIATVPWLPAPLTVLSAHLSPDSADLAAQEAQVLIRHVHRTGGYGILGGDINHVPPGDAEPDWSKVPPHDRAARTVVADPVLRANHAVGHVLARGDLIDVAAHLADQRHDPTLRAWTGHIGMVRTDQIHITRKLLPALIDYRRIEARPFSDHDAVVAEFDPDKLPLPATADSAS</sequence>
<keyword evidence="2" id="KW-1185">Reference proteome</keyword>
<dbReference type="InterPro" id="IPR036691">
    <property type="entry name" value="Endo/exonu/phosph_ase_sf"/>
</dbReference>
<protein>
    <submittedName>
        <fullName evidence="1">Metal-dependent hydrolase, endonuclease/exonuclease/phosphatase family</fullName>
    </submittedName>
</protein>
<dbReference type="Proteomes" id="UP000198582">
    <property type="component" value="Unassembled WGS sequence"/>
</dbReference>
<dbReference type="STRING" id="394193.SAMN04489732_13411"/>
<gene>
    <name evidence="1" type="ORF">SAMN04489732_13411</name>
</gene>
<proteinExistence type="predicted"/>
<keyword evidence="1" id="KW-0255">Endonuclease</keyword>
<organism evidence="1 2">
    <name type="scientific">Amycolatopsis saalfeldensis</name>
    <dbReference type="NCBI Taxonomy" id="394193"/>
    <lineage>
        <taxon>Bacteria</taxon>
        <taxon>Bacillati</taxon>
        <taxon>Actinomycetota</taxon>
        <taxon>Actinomycetes</taxon>
        <taxon>Pseudonocardiales</taxon>
        <taxon>Pseudonocardiaceae</taxon>
        <taxon>Amycolatopsis</taxon>
    </lineage>
</organism>